<sequence length="65" mass="6886">MIRSQAVVGVCNLCAFSIIVIIITTTSLVGIAKAQNQATNPTTDPTEGLQLSLTLLTPWFGAIRL</sequence>
<name>A0A2P2MWN9_RHIMU</name>
<dbReference type="AlphaFoldDB" id="A0A2P2MWN9"/>
<keyword evidence="1" id="KW-0472">Membrane</keyword>
<dbReference type="EMBL" id="GGEC01054147">
    <property type="protein sequence ID" value="MBX34631.1"/>
    <property type="molecule type" value="Transcribed_RNA"/>
</dbReference>
<keyword evidence="1" id="KW-1133">Transmembrane helix</keyword>
<accession>A0A2P2MWN9</accession>
<proteinExistence type="predicted"/>
<reference evidence="2" key="1">
    <citation type="submission" date="2018-02" db="EMBL/GenBank/DDBJ databases">
        <title>Rhizophora mucronata_Transcriptome.</title>
        <authorList>
            <person name="Meera S.P."/>
            <person name="Sreeshan A."/>
            <person name="Augustine A."/>
        </authorList>
    </citation>
    <scope>NUCLEOTIDE SEQUENCE</scope>
    <source>
        <tissue evidence="2">Leaf</tissue>
    </source>
</reference>
<protein>
    <submittedName>
        <fullName evidence="2">Uncharacterized protein</fullName>
    </submittedName>
</protein>
<feature type="transmembrane region" description="Helical" evidence="1">
    <location>
        <begin position="6"/>
        <end position="31"/>
    </location>
</feature>
<keyword evidence="1" id="KW-0812">Transmembrane</keyword>
<evidence type="ECO:0000313" key="2">
    <source>
        <dbReference type="EMBL" id="MBX34631.1"/>
    </source>
</evidence>
<evidence type="ECO:0000256" key="1">
    <source>
        <dbReference type="SAM" id="Phobius"/>
    </source>
</evidence>
<organism evidence="2">
    <name type="scientific">Rhizophora mucronata</name>
    <name type="common">Asiatic mangrove</name>
    <dbReference type="NCBI Taxonomy" id="61149"/>
    <lineage>
        <taxon>Eukaryota</taxon>
        <taxon>Viridiplantae</taxon>
        <taxon>Streptophyta</taxon>
        <taxon>Embryophyta</taxon>
        <taxon>Tracheophyta</taxon>
        <taxon>Spermatophyta</taxon>
        <taxon>Magnoliopsida</taxon>
        <taxon>eudicotyledons</taxon>
        <taxon>Gunneridae</taxon>
        <taxon>Pentapetalae</taxon>
        <taxon>rosids</taxon>
        <taxon>fabids</taxon>
        <taxon>Malpighiales</taxon>
        <taxon>Rhizophoraceae</taxon>
        <taxon>Rhizophora</taxon>
    </lineage>
</organism>